<dbReference type="Gene3D" id="2.60.120.380">
    <property type="match status" value="1"/>
</dbReference>
<dbReference type="SUPFAM" id="SSF49758">
    <property type="entry name" value="Calpain large subunit, middle domain (domain III)"/>
    <property type="match status" value="2"/>
</dbReference>
<evidence type="ECO:0000256" key="3">
    <source>
        <dbReference type="ARBA" id="ARBA00022807"/>
    </source>
</evidence>
<evidence type="ECO:0000313" key="9">
    <source>
        <dbReference type="EMBL" id="ELR20317.1"/>
    </source>
</evidence>
<dbReference type="GO" id="GO:0008270">
    <property type="term" value="F:zinc ion binding"/>
    <property type="evidence" value="ECO:0007669"/>
    <property type="project" value="InterPro"/>
</dbReference>
<evidence type="ECO:0000259" key="8">
    <source>
        <dbReference type="PROSITE" id="PS50918"/>
    </source>
</evidence>
<dbReference type="InterPro" id="IPR004170">
    <property type="entry name" value="WWE_dom"/>
</dbReference>
<dbReference type="SUPFAM" id="SSF54001">
    <property type="entry name" value="Cysteine proteinases"/>
    <property type="match status" value="1"/>
</dbReference>
<reference evidence="9 10" key="1">
    <citation type="journal article" date="2013" name="Genome Biol.">
        <title>Genome of Acanthamoeba castellanii highlights extensive lateral gene transfer and early evolution of tyrosine kinase signaling.</title>
        <authorList>
            <person name="Clarke M."/>
            <person name="Lohan A.J."/>
            <person name="Liu B."/>
            <person name="Lagkouvardos I."/>
            <person name="Roy S."/>
            <person name="Zafar N."/>
            <person name="Bertelli C."/>
            <person name="Schilde C."/>
            <person name="Kianianmomeni A."/>
            <person name="Burglin T.R."/>
            <person name="Frech C."/>
            <person name="Turcotte B."/>
            <person name="Kopec K.O."/>
            <person name="Synnott J.M."/>
            <person name="Choo C."/>
            <person name="Paponov I."/>
            <person name="Finkler A."/>
            <person name="Soon Heng Tan C."/>
            <person name="Hutchins A.P."/>
            <person name="Weinmeier T."/>
            <person name="Rattei T."/>
            <person name="Chu J.S."/>
            <person name="Gimenez G."/>
            <person name="Irimia M."/>
            <person name="Rigden D.J."/>
            <person name="Fitzpatrick D.A."/>
            <person name="Lorenzo-Morales J."/>
            <person name="Bateman A."/>
            <person name="Chiu C.H."/>
            <person name="Tang P."/>
            <person name="Hegemann P."/>
            <person name="Fromm H."/>
            <person name="Raoult D."/>
            <person name="Greub G."/>
            <person name="Miranda-Saavedra D."/>
            <person name="Chen N."/>
            <person name="Nash P."/>
            <person name="Ginger M.L."/>
            <person name="Horn M."/>
            <person name="Schaap P."/>
            <person name="Caler L."/>
            <person name="Loftus B."/>
        </authorList>
    </citation>
    <scope>NUCLEOTIDE SEQUENCE [LARGE SCALE GENOMIC DNA]</scope>
    <source>
        <strain evidence="9 10">Neff</strain>
    </source>
</reference>
<feature type="active site" evidence="4 5">
    <location>
        <position position="451"/>
    </location>
</feature>
<keyword evidence="3 5" id="KW-0788">Thiol protease</keyword>
<name>L8H507_ACACF</name>
<dbReference type="SMART" id="SM00230">
    <property type="entry name" value="CysPc"/>
    <property type="match status" value="1"/>
</dbReference>
<dbReference type="Gene3D" id="3.90.70.10">
    <property type="entry name" value="Cysteine proteinases"/>
    <property type="match status" value="1"/>
</dbReference>
<dbReference type="PRINTS" id="PR00704">
    <property type="entry name" value="CALPAIN"/>
</dbReference>
<evidence type="ECO:0000313" key="10">
    <source>
        <dbReference type="Proteomes" id="UP000011083"/>
    </source>
</evidence>
<dbReference type="STRING" id="1257118.L8H507"/>
<evidence type="ECO:0000256" key="4">
    <source>
        <dbReference type="PIRSR" id="PIRSR622684-1"/>
    </source>
</evidence>
<dbReference type="InterPro" id="IPR022684">
    <property type="entry name" value="Calpain_cysteine_protease"/>
</dbReference>
<dbReference type="PROSITE" id="PS50203">
    <property type="entry name" value="CALPAIN_CAT"/>
    <property type="match status" value="1"/>
</dbReference>
<protein>
    <submittedName>
        <fullName evidence="9">Calpain family cysteine protease domain containing protein</fullName>
    </submittedName>
</protein>
<dbReference type="Pfam" id="PF00648">
    <property type="entry name" value="Peptidase_C2"/>
    <property type="match status" value="1"/>
</dbReference>
<dbReference type="PROSITE" id="PS50918">
    <property type="entry name" value="WWE"/>
    <property type="match status" value="1"/>
</dbReference>
<feature type="compositionally biased region" description="Acidic residues" evidence="6">
    <location>
        <begin position="137"/>
        <end position="148"/>
    </location>
</feature>
<evidence type="ECO:0000256" key="1">
    <source>
        <dbReference type="ARBA" id="ARBA00022670"/>
    </source>
</evidence>
<dbReference type="SMART" id="SM00678">
    <property type="entry name" value="WWE"/>
    <property type="match status" value="1"/>
</dbReference>
<keyword evidence="10" id="KW-1185">Reference proteome</keyword>
<dbReference type="EMBL" id="KB007920">
    <property type="protein sequence ID" value="ELR20317.1"/>
    <property type="molecule type" value="Genomic_DNA"/>
</dbReference>
<evidence type="ECO:0000256" key="2">
    <source>
        <dbReference type="ARBA" id="ARBA00022801"/>
    </source>
</evidence>
<dbReference type="PANTHER" id="PTHR46143:SF1">
    <property type="entry name" value="CALPAIN-7"/>
    <property type="match status" value="1"/>
</dbReference>
<dbReference type="OrthoDB" id="167576at2759"/>
<dbReference type="InterPro" id="IPR037197">
    <property type="entry name" value="WWE_dom_sf"/>
</dbReference>
<dbReference type="Pfam" id="PF02825">
    <property type="entry name" value="WWE"/>
    <property type="match status" value="1"/>
</dbReference>
<organism evidence="9 10">
    <name type="scientific">Acanthamoeba castellanii (strain ATCC 30010 / Neff)</name>
    <dbReference type="NCBI Taxonomy" id="1257118"/>
    <lineage>
        <taxon>Eukaryota</taxon>
        <taxon>Amoebozoa</taxon>
        <taxon>Discosea</taxon>
        <taxon>Longamoebia</taxon>
        <taxon>Centramoebida</taxon>
        <taxon>Acanthamoebidae</taxon>
        <taxon>Acanthamoeba</taxon>
    </lineage>
</organism>
<dbReference type="InterPro" id="IPR018123">
    <property type="entry name" value="WWE-dom_subgr"/>
</dbReference>
<dbReference type="SUPFAM" id="SSF117839">
    <property type="entry name" value="WWE domain"/>
    <property type="match status" value="1"/>
</dbReference>
<evidence type="ECO:0000259" key="7">
    <source>
        <dbReference type="PROSITE" id="PS50203"/>
    </source>
</evidence>
<dbReference type="Gene3D" id="3.30.720.50">
    <property type="match status" value="1"/>
</dbReference>
<dbReference type="Proteomes" id="UP000011083">
    <property type="component" value="Unassembled WGS sequence"/>
</dbReference>
<feature type="compositionally biased region" description="Basic and acidic residues" evidence="6">
    <location>
        <begin position="114"/>
        <end position="128"/>
    </location>
</feature>
<dbReference type="GO" id="GO:0006508">
    <property type="term" value="P:proteolysis"/>
    <property type="evidence" value="ECO:0007669"/>
    <property type="project" value="UniProtKB-KW"/>
</dbReference>
<dbReference type="GeneID" id="14921167"/>
<feature type="region of interest" description="Disordered" evidence="6">
    <location>
        <begin position="75"/>
        <end position="168"/>
    </location>
</feature>
<gene>
    <name evidence="9" type="ORF">ACA1_184700</name>
</gene>
<evidence type="ECO:0000256" key="6">
    <source>
        <dbReference type="SAM" id="MobiDB-lite"/>
    </source>
</evidence>
<evidence type="ECO:0000256" key="5">
    <source>
        <dbReference type="PROSITE-ProRule" id="PRU00239"/>
    </source>
</evidence>
<dbReference type="PANTHER" id="PTHR46143">
    <property type="entry name" value="CALPAIN-7"/>
    <property type="match status" value="1"/>
</dbReference>
<accession>L8H507</accession>
<sequence>MEAVRRWAASKKKVRWYWQNPKKRGKPGEAGFWEEYDKSTTAELEEAYQACLGTLSVRLMTPAIEMFDVDLRRMEQTSQENPNTVLKVRRDGPEIKAKPAEKEKPVKSPRKPTKPSDTKGHTDLRHSEAPLVSAGTGEEEEEECDEEASLTRRKGKEKAPTATSKTATARKKTIVVENEDNEGDEAAGEAVKPHACAFPEWTQRDLDEELFFYPDDIAYTDPDGQLMLVPEQANKFSSWMRLSSFIAQPKMLIGEGLSPYAVTQSNILGDCAFLATLATGANHKLKFGKDILGPSVHPQNEKGLPVYNPSGKYAFRFFWNGALRKVVVDDFFPLDMDGRPLCTFSTNKSEVFASLIEKAYMKVKGGAYIHGTHAASDMQILFGFVPEAVSLSDLVANSRKIDHLWTKLEKGFSEGKCLVVFATGGLAESDLDPAIPSFYRTSHPTGLLPFHAYACLDVRCTRDGQRLVKLKNPWAAHRWRGKWSEHDAESWTEEVQQDLDFDLSAQHYFDNGVFWIGWEDLLEYYSELHIGWDPEACYADQRIAHAVIPALPRLTEKAATLIDSPFHDSRLHQLDGLVVTSMKVDLYIDPRSYVHSPQYVLTVAPPPHRTSVHLVLTRHHTGATHHVTSRKGSVDSYKTDDYMTLHIFENGGKRINDIYDGRNVMVHEGRFVTGDNYFVQLDLEPGPKPRTFTVLVCHKEAHSTFPFSLRLFAPPGTEVDRFALLPKDHWAHEQQIQGSWDPHKKVEGTDVHETTVGGPFGLDTYLLNPMYLVSFRPSHSAAHVHFQTTLSAYDSASGGEVNVNLALLRAAKDKPTDRSHYLNKQPPITTTGPYRPDYCALTHTLSMKESGGDVVVVLSTQPGCAASFTLTVQANDSAEGITITPIPSLGEGMAVTAFEGVWHPDDAGRQGGPLDNPRLEFKTTDKTHLYAYVTTAMGGGDDGEEAFAMMERRGGRLGPVAVRLCLYHHKKKKTLPSGPFSDNRLRVLTPTKPLKAGEHLSIVAVTAEPPPHPIAFTILLFTTAPLASA</sequence>
<dbReference type="InterPro" id="IPR001300">
    <property type="entry name" value="Peptidase_C2_calpain_cat"/>
</dbReference>
<feature type="domain" description="WWE" evidence="8">
    <location>
        <begin position="2"/>
        <end position="90"/>
    </location>
</feature>
<proteinExistence type="predicted"/>
<dbReference type="GO" id="GO:0004198">
    <property type="term" value="F:calcium-dependent cysteine-type endopeptidase activity"/>
    <property type="evidence" value="ECO:0007669"/>
    <property type="project" value="InterPro"/>
</dbReference>
<feature type="domain" description="Calpain catalytic" evidence="7">
    <location>
        <begin position="206"/>
        <end position="534"/>
    </location>
</feature>
<keyword evidence="2 5" id="KW-0378">Hydrolase</keyword>
<dbReference type="InterPro" id="IPR038765">
    <property type="entry name" value="Papain-like_cys_pep_sf"/>
</dbReference>
<feature type="active site" evidence="4 5">
    <location>
        <position position="472"/>
    </location>
</feature>
<feature type="active site" evidence="4 5">
    <location>
        <position position="271"/>
    </location>
</feature>
<dbReference type="RefSeq" id="XP_004342511.1">
    <property type="nucleotide sequence ID" value="XM_004342462.1"/>
</dbReference>
<dbReference type="KEGG" id="acan:ACA1_184700"/>
<dbReference type="VEuPathDB" id="AmoebaDB:ACA1_184700"/>
<keyword evidence="1 5" id="KW-0645">Protease</keyword>
<dbReference type="AlphaFoldDB" id="L8H507"/>
<dbReference type="InterPro" id="IPR036213">
    <property type="entry name" value="Calpain_III_sf"/>
</dbReference>
<dbReference type="InterPro" id="IPR051297">
    <property type="entry name" value="PalB/RIM13"/>
</dbReference>
<feature type="compositionally biased region" description="Basic and acidic residues" evidence="6">
    <location>
        <begin position="88"/>
        <end position="106"/>
    </location>
</feature>